<proteinExistence type="predicted"/>
<accession>A0ABQ3FE14</accession>
<keyword evidence="2" id="KW-1185">Reference proteome</keyword>
<protein>
    <recommendedName>
        <fullName evidence="3">TFIIB-type domain-containing protein</fullName>
    </recommendedName>
</protein>
<evidence type="ECO:0008006" key="3">
    <source>
        <dbReference type="Google" id="ProtNLM"/>
    </source>
</evidence>
<reference evidence="2" key="1">
    <citation type="journal article" date="2019" name="Int. J. Syst. Evol. Microbiol.">
        <title>The Global Catalogue of Microorganisms (GCM) 10K type strain sequencing project: providing services to taxonomists for standard genome sequencing and annotation.</title>
        <authorList>
            <consortium name="The Broad Institute Genomics Platform"/>
            <consortium name="The Broad Institute Genome Sequencing Center for Infectious Disease"/>
            <person name="Wu L."/>
            <person name="Ma J."/>
        </authorList>
    </citation>
    <scope>NUCLEOTIDE SEQUENCE [LARGE SCALE GENOMIC DNA]</scope>
    <source>
        <strain evidence="2">KCTC 42082</strain>
    </source>
</reference>
<name>A0ABQ3FE14_9GAMM</name>
<evidence type="ECO:0000313" key="2">
    <source>
        <dbReference type="Proteomes" id="UP000604243"/>
    </source>
</evidence>
<organism evidence="1 2">
    <name type="scientific">Kushneria pakistanensis</name>
    <dbReference type="NCBI Taxonomy" id="1508770"/>
    <lineage>
        <taxon>Bacteria</taxon>
        <taxon>Pseudomonadati</taxon>
        <taxon>Pseudomonadota</taxon>
        <taxon>Gammaproteobacteria</taxon>
        <taxon>Oceanospirillales</taxon>
        <taxon>Halomonadaceae</taxon>
        <taxon>Kushneria</taxon>
    </lineage>
</organism>
<comment type="caution">
    <text evidence="1">The sequence shown here is derived from an EMBL/GenBank/DDBJ whole genome shotgun (WGS) entry which is preliminary data.</text>
</comment>
<dbReference type="RefSeq" id="WP_189515489.1">
    <property type="nucleotide sequence ID" value="NZ_BMZM01000001.1"/>
</dbReference>
<dbReference type="EMBL" id="BMZM01000001">
    <property type="protein sequence ID" value="GHC19676.1"/>
    <property type="molecule type" value="Genomic_DNA"/>
</dbReference>
<sequence>MLGMSCHRCGSEDLNVAADAMEWDEIRCRDCGEFISTYGAAIQPLLLADACLKTRQLAQTMRISLSG</sequence>
<gene>
    <name evidence="1" type="ORF">GCM10010082_09220</name>
</gene>
<dbReference type="Proteomes" id="UP000604243">
    <property type="component" value="Unassembled WGS sequence"/>
</dbReference>
<evidence type="ECO:0000313" key="1">
    <source>
        <dbReference type="EMBL" id="GHC19676.1"/>
    </source>
</evidence>